<evidence type="ECO:0000313" key="2">
    <source>
        <dbReference type="EMBL" id="CAG84941.2"/>
    </source>
</evidence>
<dbReference type="Pfam" id="PF01909">
    <property type="entry name" value="NTP_transf_2"/>
    <property type="match status" value="1"/>
</dbReference>
<protein>
    <submittedName>
        <fullName evidence="2">DEHA2A14652p</fullName>
    </submittedName>
</protein>
<sequence>MEVIESVVRDTEELTNRYVLAVYLRGSRIRGLNDDESDYDITVLTNPTKRELLTNVMFSEKLRLPQYNVEGNITTSAHFYKLLLRISCSIGDNSRIPLIYRQKLPDLSCLII</sequence>
<evidence type="ECO:0000259" key="1">
    <source>
        <dbReference type="Pfam" id="PF01909"/>
    </source>
</evidence>
<proteinExistence type="predicted"/>
<dbReference type="RefSeq" id="XP_456962.2">
    <property type="nucleotide sequence ID" value="XM_456962.1"/>
</dbReference>
<keyword evidence="3" id="KW-1185">Reference proteome</keyword>
<organism evidence="2 3">
    <name type="scientific">Debaryomyces hansenii (strain ATCC 36239 / CBS 767 / BCRC 21394 / JCM 1990 / NBRC 0083 / IGC 2968)</name>
    <name type="common">Yeast</name>
    <name type="synonym">Torulaspora hansenii</name>
    <dbReference type="NCBI Taxonomy" id="284592"/>
    <lineage>
        <taxon>Eukaryota</taxon>
        <taxon>Fungi</taxon>
        <taxon>Dikarya</taxon>
        <taxon>Ascomycota</taxon>
        <taxon>Saccharomycotina</taxon>
        <taxon>Pichiomycetes</taxon>
        <taxon>Debaryomycetaceae</taxon>
        <taxon>Debaryomyces</taxon>
    </lineage>
</organism>
<feature type="domain" description="Polymerase nucleotidyl transferase" evidence="1">
    <location>
        <begin position="14"/>
        <end position="60"/>
    </location>
</feature>
<dbReference type="GeneID" id="2899364"/>
<gene>
    <name evidence="2" type="ordered locus">DEHA2A14652g</name>
</gene>
<dbReference type="VEuPathDB" id="FungiDB:DEHA2A14652g"/>
<dbReference type="GO" id="GO:0016779">
    <property type="term" value="F:nucleotidyltransferase activity"/>
    <property type="evidence" value="ECO:0007669"/>
    <property type="project" value="InterPro"/>
</dbReference>
<dbReference type="Proteomes" id="UP000000599">
    <property type="component" value="Chromosome A"/>
</dbReference>
<dbReference type="Gene3D" id="3.30.460.10">
    <property type="entry name" value="Beta Polymerase, domain 2"/>
    <property type="match status" value="1"/>
</dbReference>
<evidence type="ECO:0000313" key="3">
    <source>
        <dbReference type="Proteomes" id="UP000000599"/>
    </source>
</evidence>
<dbReference type="OrthoDB" id="10459201at2759"/>
<reference evidence="2 3" key="1">
    <citation type="journal article" date="2004" name="Nature">
        <title>Genome evolution in yeasts.</title>
        <authorList>
            <consortium name="Genolevures"/>
            <person name="Dujon B."/>
            <person name="Sherman D."/>
            <person name="Fischer G."/>
            <person name="Durrens P."/>
            <person name="Casaregola S."/>
            <person name="Lafontaine I."/>
            <person name="de Montigny J."/>
            <person name="Marck C."/>
            <person name="Neuveglise C."/>
            <person name="Talla E."/>
            <person name="Goffard N."/>
            <person name="Frangeul L."/>
            <person name="Aigle M."/>
            <person name="Anthouard V."/>
            <person name="Babour A."/>
            <person name="Barbe V."/>
            <person name="Barnay S."/>
            <person name="Blanchin S."/>
            <person name="Beckerich J.M."/>
            <person name="Beyne E."/>
            <person name="Bleykasten C."/>
            <person name="Boisrame A."/>
            <person name="Boyer J."/>
            <person name="Cattolico L."/>
            <person name="Confanioleri F."/>
            <person name="de Daruvar A."/>
            <person name="Despons L."/>
            <person name="Fabre E."/>
            <person name="Fairhead C."/>
            <person name="Ferry-Dumazet H."/>
            <person name="Groppi A."/>
            <person name="Hantraye F."/>
            <person name="Hennequin C."/>
            <person name="Jauniaux N."/>
            <person name="Joyet P."/>
            <person name="Kachouri R."/>
            <person name="Kerrest A."/>
            <person name="Koszul R."/>
            <person name="Lemaire M."/>
            <person name="Lesur I."/>
            <person name="Ma L."/>
            <person name="Muller H."/>
            <person name="Nicaud J.M."/>
            <person name="Nikolski M."/>
            <person name="Oztas S."/>
            <person name="Ozier-Kalogeropoulos O."/>
            <person name="Pellenz S."/>
            <person name="Potier S."/>
            <person name="Richard G.F."/>
            <person name="Straub M.L."/>
            <person name="Suleau A."/>
            <person name="Swennene D."/>
            <person name="Tekaia F."/>
            <person name="Wesolowski-Louvel M."/>
            <person name="Westhof E."/>
            <person name="Wirth B."/>
            <person name="Zeniou-Meyer M."/>
            <person name="Zivanovic I."/>
            <person name="Bolotin-Fukuhara M."/>
            <person name="Thierry A."/>
            <person name="Bouchier C."/>
            <person name="Caudron B."/>
            <person name="Scarpelli C."/>
            <person name="Gaillardin C."/>
            <person name="Weissenbach J."/>
            <person name="Wincker P."/>
            <person name="Souciet J.L."/>
        </authorList>
    </citation>
    <scope>NUCLEOTIDE SEQUENCE [LARGE SCALE GENOMIC DNA]</scope>
    <source>
        <strain evidence="3">ATCC 36239 / CBS 767 / BCRC 21394 / JCM 1990 / NBRC 0083 / IGC 2968</strain>
    </source>
</reference>
<dbReference type="InterPro" id="IPR002934">
    <property type="entry name" value="Polymerase_NTP_transf_dom"/>
</dbReference>
<accession>Q6BXV7</accession>
<dbReference type="KEGG" id="dha:DEHA2A14652g"/>
<dbReference type="SUPFAM" id="SSF81301">
    <property type="entry name" value="Nucleotidyltransferase"/>
    <property type="match status" value="1"/>
</dbReference>
<dbReference type="InParanoid" id="Q6BXV7"/>
<name>Q6BXV7_DEBHA</name>
<dbReference type="AlphaFoldDB" id="Q6BXV7"/>
<dbReference type="HOGENOM" id="CLU_2145778_0_0_1"/>
<dbReference type="InterPro" id="IPR043519">
    <property type="entry name" value="NT_sf"/>
</dbReference>
<dbReference type="EMBL" id="CR382133">
    <property type="protein sequence ID" value="CAG84941.2"/>
    <property type="molecule type" value="Genomic_DNA"/>
</dbReference>